<dbReference type="PANTHER" id="PTHR31236">
    <property type="entry name" value="BURP DOMAIN PROTEIN USPL1-LIKE"/>
    <property type="match status" value="1"/>
</dbReference>
<dbReference type="EMBL" id="JBBPBM010000049">
    <property type="protein sequence ID" value="KAK8519911.1"/>
    <property type="molecule type" value="Genomic_DNA"/>
</dbReference>
<dbReference type="PANTHER" id="PTHR31236:SF2">
    <property type="entry name" value="BURP DOMAIN PROTEIN RD22"/>
    <property type="match status" value="1"/>
</dbReference>
<name>A0ABR2CJT0_9ROSI</name>
<evidence type="ECO:0000313" key="2">
    <source>
        <dbReference type="EMBL" id="KAK8519911.1"/>
    </source>
</evidence>
<dbReference type="PROSITE" id="PS51277">
    <property type="entry name" value="BURP"/>
    <property type="match status" value="1"/>
</dbReference>
<dbReference type="Proteomes" id="UP001472677">
    <property type="component" value="Unassembled WGS sequence"/>
</dbReference>
<evidence type="ECO:0000313" key="3">
    <source>
        <dbReference type="Proteomes" id="UP001472677"/>
    </source>
</evidence>
<sequence>MELSSNDPPIGDENLMGTFMAACHEDTSSWSSEHLSFHLLKVLLGTVPICHFLKKGTVVYVSSPSTS</sequence>
<dbReference type="InterPro" id="IPR044816">
    <property type="entry name" value="BURP"/>
</dbReference>
<accession>A0ABR2CJT0</accession>
<dbReference type="InterPro" id="IPR004873">
    <property type="entry name" value="BURP_dom"/>
</dbReference>
<evidence type="ECO:0000259" key="1">
    <source>
        <dbReference type="PROSITE" id="PS51277"/>
    </source>
</evidence>
<keyword evidence="3" id="KW-1185">Reference proteome</keyword>
<feature type="domain" description="BURP" evidence="1">
    <location>
        <begin position="1"/>
        <end position="63"/>
    </location>
</feature>
<organism evidence="2 3">
    <name type="scientific">Hibiscus sabdariffa</name>
    <name type="common">roselle</name>
    <dbReference type="NCBI Taxonomy" id="183260"/>
    <lineage>
        <taxon>Eukaryota</taxon>
        <taxon>Viridiplantae</taxon>
        <taxon>Streptophyta</taxon>
        <taxon>Embryophyta</taxon>
        <taxon>Tracheophyta</taxon>
        <taxon>Spermatophyta</taxon>
        <taxon>Magnoliopsida</taxon>
        <taxon>eudicotyledons</taxon>
        <taxon>Gunneridae</taxon>
        <taxon>Pentapetalae</taxon>
        <taxon>rosids</taxon>
        <taxon>malvids</taxon>
        <taxon>Malvales</taxon>
        <taxon>Malvaceae</taxon>
        <taxon>Malvoideae</taxon>
        <taxon>Hibiscus</taxon>
    </lineage>
</organism>
<protein>
    <recommendedName>
        <fullName evidence="1">BURP domain-containing protein</fullName>
    </recommendedName>
</protein>
<comment type="caution">
    <text evidence="2">The sequence shown here is derived from an EMBL/GenBank/DDBJ whole genome shotgun (WGS) entry which is preliminary data.</text>
</comment>
<gene>
    <name evidence="2" type="ORF">V6N12_003877</name>
</gene>
<reference evidence="2 3" key="1">
    <citation type="journal article" date="2024" name="G3 (Bethesda)">
        <title>Genome assembly of Hibiscus sabdariffa L. provides insights into metabolisms of medicinal natural products.</title>
        <authorList>
            <person name="Kim T."/>
        </authorList>
    </citation>
    <scope>NUCLEOTIDE SEQUENCE [LARGE SCALE GENOMIC DNA]</scope>
    <source>
        <strain evidence="2">TK-2024</strain>
        <tissue evidence="2">Old leaves</tissue>
    </source>
</reference>
<proteinExistence type="predicted"/>
<dbReference type="Pfam" id="PF03181">
    <property type="entry name" value="BURP"/>
    <property type="match status" value="1"/>
</dbReference>